<organism evidence="1 2">
    <name type="scientific">Hymenobacter nivis</name>
    <dbReference type="NCBI Taxonomy" id="1850093"/>
    <lineage>
        <taxon>Bacteria</taxon>
        <taxon>Pseudomonadati</taxon>
        <taxon>Bacteroidota</taxon>
        <taxon>Cytophagia</taxon>
        <taxon>Cytophagales</taxon>
        <taxon>Hymenobacteraceae</taxon>
        <taxon>Hymenobacter</taxon>
    </lineage>
</organism>
<accession>A0A2Z3GSP4</accession>
<dbReference type="AlphaFoldDB" id="A0A2Z3GSP4"/>
<dbReference type="SUPFAM" id="SSF54001">
    <property type="entry name" value="Cysteine proteinases"/>
    <property type="match status" value="1"/>
</dbReference>
<sequence>MGKPAPGPWSLHCQLRRSQSHQAAETTAAALGAQLRDGNLIFHTSQSAQSQAIQRATHSPYSHCGIVYKNAGQWQVFEAVQPAKLTPLADRWSLTPGPSPEERGANRQLKANYLNI</sequence>
<dbReference type="OrthoDB" id="195541at2"/>
<protein>
    <submittedName>
        <fullName evidence="1">Uncharacterized protein</fullName>
    </submittedName>
</protein>
<keyword evidence="2" id="KW-1185">Reference proteome</keyword>
<dbReference type="InterPro" id="IPR038765">
    <property type="entry name" value="Papain-like_cys_pep_sf"/>
</dbReference>
<proteinExistence type="predicted"/>
<evidence type="ECO:0000313" key="1">
    <source>
        <dbReference type="EMBL" id="AWM35092.1"/>
    </source>
</evidence>
<evidence type="ECO:0000313" key="2">
    <source>
        <dbReference type="Proteomes" id="UP000245999"/>
    </source>
</evidence>
<dbReference type="Proteomes" id="UP000245999">
    <property type="component" value="Chromosome"/>
</dbReference>
<dbReference type="EMBL" id="CP029145">
    <property type="protein sequence ID" value="AWM35092.1"/>
    <property type="molecule type" value="Genomic_DNA"/>
</dbReference>
<reference evidence="2" key="1">
    <citation type="submission" date="2018-04" db="EMBL/GenBank/DDBJ databases">
        <title>Complete genome of Antarctic heterotrophic bacterium Hymenobacter nivis.</title>
        <authorList>
            <person name="Terashima M."/>
        </authorList>
    </citation>
    <scope>NUCLEOTIDE SEQUENCE [LARGE SCALE GENOMIC DNA]</scope>
    <source>
        <strain evidence="2">NBRC 111535</strain>
    </source>
</reference>
<dbReference type="RefSeq" id="WP_109658110.1">
    <property type="nucleotide sequence ID" value="NZ_CP029145.1"/>
</dbReference>
<name>A0A2Z3GSP4_9BACT</name>
<dbReference type="KEGG" id="hnv:DDQ68_21370"/>
<gene>
    <name evidence="1" type="ORF">DDQ68_21370</name>
</gene>
<dbReference type="Gene3D" id="3.90.1720.10">
    <property type="entry name" value="endopeptidase domain like (from Nostoc punctiforme)"/>
    <property type="match status" value="1"/>
</dbReference>